<evidence type="ECO:0000313" key="3">
    <source>
        <dbReference type="EMBL" id="CAG7616869.1"/>
    </source>
</evidence>
<accession>A0A9W4E427</accession>
<feature type="region of interest" description="Disordered" evidence="1">
    <location>
        <begin position="55"/>
        <end position="94"/>
    </location>
</feature>
<keyword evidence="2" id="KW-0812">Transmembrane</keyword>
<protein>
    <submittedName>
        <fullName evidence="3">Uncharacterized protein</fullName>
    </submittedName>
</protein>
<dbReference type="RefSeq" id="WP_205048428.1">
    <property type="nucleotide sequence ID" value="NZ_CAJVAX010000003.1"/>
</dbReference>
<evidence type="ECO:0000256" key="2">
    <source>
        <dbReference type="SAM" id="Phobius"/>
    </source>
</evidence>
<dbReference type="AlphaFoldDB" id="A0A9W4E427"/>
<feature type="compositionally biased region" description="Gly residues" evidence="1">
    <location>
        <begin position="64"/>
        <end position="78"/>
    </location>
</feature>
<comment type="caution">
    <text evidence="3">The sequence shown here is derived from an EMBL/GenBank/DDBJ whole genome shotgun (WGS) entry which is preliminary data.</text>
</comment>
<dbReference type="Proteomes" id="UP001153328">
    <property type="component" value="Unassembled WGS sequence"/>
</dbReference>
<feature type="region of interest" description="Disordered" evidence="1">
    <location>
        <begin position="1"/>
        <end position="31"/>
    </location>
</feature>
<name>A0A9W4E427_9ACTN</name>
<evidence type="ECO:0000256" key="1">
    <source>
        <dbReference type="SAM" id="MobiDB-lite"/>
    </source>
</evidence>
<gene>
    <name evidence="3" type="ORF">SBRY_110235</name>
</gene>
<dbReference type="EMBL" id="CAJVAX010000003">
    <property type="protein sequence ID" value="CAG7616869.1"/>
    <property type="molecule type" value="Genomic_DNA"/>
</dbReference>
<organism evidence="3 4">
    <name type="scientific">Actinacidiphila bryophytorum</name>
    <dbReference type="NCBI Taxonomy" id="1436133"/>
    <lineage>
        <taxon>Bacteria</taxon>
        <taxon>Bacillati</taxon>
        <taxon>Actinomycetota</taxon>
        <taxon>Actinomycetes</taxon>
        <taxon>Kitasatosporales</taxon>
        <taxon>Streptomycetaceae</taxon>
        <taxon>Actinacidiphila</taxon>
    </lineage>
</organism>
<feature type="compositionally biased region" description="Low complexity" evidence="1">
    <location>
        <begin position="79"/>
        <end position="88"/>
    </location>
</feature>
<proteinExistence type="predicted"/>
<keyword evidence="2" id="KW-0472">Membrane</keyword>
<feature type="transmembrane region" description="Helical" evidence="2">
    <location>
        <begin position="33"/>
        <end position="51"/>
    </location>
</feature>
<keyword evidence="2" id="KW-1133">Transmembrane helix</keyword>
<evidence type="ECO:0000313" key="4">
    <source>
        <dbReference type="Proteomes" id="UP001153328"/>
    </source>
</evidence>
<keyword evidence="4" id="KW-1185">Reference proteome</keyword>
<sequence>MSLGQDGPPTRTRMPEGHTAHGGGTRRPQPRRALVTVVGIVVLLIAALAFANRGDHPSSANGSTSGGGTSGGSTGTRGSGAAPTAPTGLKPVDGKSGAGIPAGFAHTEQGAQSAAANYAVALGSADMFVADRRHRIVGAIYDTSVAAGLQADLDRAYSGAALKNLGLTADGTAPAGFTFVSRTVPIGTKVTSGAGSGSGSGSADAKTVEVWCTDLVGLAGSGSTKPVSTAWFTITEQLVWSNGDWKIRSSSQKDGPAPVAADNQAASADEIAGAVRDYGGFTYAR</sequence>
<reference evidence="3" key="1">
    <citation type="submission" date="2021-06" db="EMBL/GenBank/DDBJ databases">
        <authorList>
            <person name="Arsene-Ploetze F."/>
        </authorList>
    </citation>
    <scope>NUCLEOTIDE SEQUENCE</scope>
    <source>
        <strain evidence="3">SBRY1</strain>
    </source>
</reference>